<feature type="domain" description="Soluble ligand binding" evidence="3">
    <location>
        <begin position="98"/>
        <end position="141"/>
    </location>
</feature>
<sequence>MKSLYLFVLLLLAPVSWAQDLYLLGAGDKVAIKVFGHEDLSIETLLGNSGKINYPFLGEIKVVGMSLTQVEQVIIKGLKGDYLKNPNVYVHVVEYRPFYIHGEVKKPGGYPYQPGLTVNQAVALGGGLTERGSQDKIIISPEGKKDQHINASLNHVVNAGDTITIEQRFF</sequence>
<evidence type="ECO:0000313" key="4">
    <source>
        <dbReference type="EMBL" id="TRY13695.1"/>
    </source>
</evidence>
<accession>A0A553JMJ9</accession>
<dbReference type="InterPro" id="IPR049712">
    <property type="entry name" value="Poly_export"/>
</dbReference>
<evidence type="ECO:0000256" key="1">
    <source>
        <dbReference type="ARBA" id="ARBA00022729"/>
    </source>
</evidence>
<dbReference type="Gene3D" id="3.10.560.10">
    <property type="entry name" value="Outer membrane lipoprotein wza domain like"/>
    <property type="match status" value="1"/>
</dbReference>
<protein>
    <submittedName>
        <fullName evidence="4">Polysaccharide export protein</fullName>
    </submittedName>
</protein>
<comment type="caution">
    <text evidence="4">The sequence shown here is derived from an EMBL/GenBank/DDBJ whole genome shotgun (WGS) entry which is preliminary data.</text>
</comment>
<dbReference type="EMBL" id="VKGK01000017">
    <property type="protein sequence ID" value="TRY13695.1"/>
    <property type="molecule type" value="Genomic_DNA"/>
</dbReference>
<keyword evidence="5" id="KW-1185">Reference proteome</keyword>
<evidence type="ECO:0000313" key="5">
    <source>
        <dbReference type="Proteomes" id="UP000318126"/>
    </source>
</evidence>
<dbReference type="AlphaFoldDB" id="A0A553JMJ9"/>
<name>A0A553JMJ9_SHEHA</name>
<dbReference type="PANTHER" id="PTHR33619:SF3">
    <property type="entry name" value="POLYSACCHARIDE EXPORT PROTEIN GFCE-RELATED"/>
    <property type="match status" value="1"/>
</dbReference>
<dbReference type="InterPro" id="IPR003715">
    <property type="entry name" value="Poly_export_N"/>
</dbReference>
<proteinExistence type="predicted"/>
<evidence type="ECO:0000259" key="2">
    <source>
        <dbReference type="Pfam" id="PF02563"/>
    </source>
</evidence>
<dbReference type="OrthoDB" id="9808948at2"/>
<gene>
    <name evidence="4" type="ORF">FN961_14655</name>
</gene>
<feature type="domain" description="Polysaccharide export protein N-terminal" evidence="2">
    <location>
        <begin position="20"/>
        <end position="92"/>
    </location>
</feature>
<dbReference type="Proteomes" id="UP000318126">
    <property type="component" value="Unassembled WGS sequence"/>
</dbReference>
<dbReference type="InterPro" id="IPR019554">
    <property type="entry name" value="Soluble_ligand-bd"/>
</dbReference>
<dbReference type="PANTHER" id="PTHR33619">
    <property type="entry name" value="POLYSACCHARIDE EXPORT PROTEIN GFCE-RELATED"/>
    <property type="match status" value="1"/>
</dbReference>
<organism evidence="4 5">
    <name type="scientific">Shewanella hanedai</name>
    <name type="common">Alteromonas hanedai</name>
    <dbReference type="NCBI Taxonomy" id="25"/>
    <lineage>
        <taxon>Bacteria</taxon>
        <taxon>Pseudomonadati</taxon>
        <taxon>Pseudomonadota</taxon>
        <taxon>Gammaproteobacteria</taxon>
        <taxon>Alteromonadales</taxon>
        <taxon>Shewanellaceae</taxon>
        <taxon>Shewanella</taxon>
    </lineage>
</organism>
<evidence type="ECO:0000259" key="3">
    <source>
        <dbReference type="Pfam" id="PF10531"/>
    </source>
</evidence>
<dbReference type="Gene3D" id="3.30.1950.10">
    <property type="entry name" value="wza like domain"/>
    <property type="match status" value="1"/>
</dbReference>
<dbReference type="GO" id="GO:0015159">
    <property type="term" value="F:polysaccharide transmembrane transporter activity"/>
    <property type="evidence" value="ECO:0007669"/>
    <property type="project" value="InterPro"/>
</dbReference>
<dbReference type="Pfam" id="PF10531">
    <property type="entry name" value="SLBB"/>
    <property type="match status" value="1"/>
</dbReference>
<reference evidence="5" key="1">
    <citation type="submission" date="2019-07" db="EMBL/GenBank/DDBJ databases">
        <title>Shewanella sp. YLB-08 draft genomic sequence.</title>
        <authorList>
            <person name="Yu L."/>
        </authorList>
    </citation>
    <scope>NUCLEOTIDE SEQUENCE [LARGE SCALE GENOMIC DNA]</scope>
    <source>
        <strain evidence="5">JCM 20706</strain>
    </source>
</reference>
<dbReference type="RefSeq" id="WP_144040925.1">
    <property type="nucleotide sequence ID" value="NZ_BMPL01000038.1"/>
</dbReference>
<dbReference type="Pfam" id="PF02563">
    <property type="entry name" value="Poly_export"/>
    <property type="match status" value="1"/>
</dbReference>
<keyword evidence="1" id="KW-0732">Signal</keyword>